<dbReference type="AlphaFoldDB" id="A0A914VJS7"/>
<evidence type="ECO:0000313" key="2">
    <source>
        <dbReference type="Proteomes" id="UP000887566"/>
    </source>
</evidence>
<protein>
    <submittedName>
        <fullName evidence="3">Uncharacterized protein</fullName>
    </submittedName>
</protein>
<dbReference type="WBParaSite" id="PSAMB.scaffold20812size689.g38135.t1">
    <property type="protein sequence ID" value="PSAMB.scaffold20812size689.g38135.t1"/>
    <property type="gene ID" value="PSAMB.scaffold20812size689.g38135"/>
</dbReference>
<proteinExistence type="predicted"/>
<keyword evidence="2" id="KW-1185">Reference proteome</keyword>
<dbReference type="Proteomes" id="UP000887566">
    <property type="component" value="Unplaced"/>
</dbReference>
<organism evidence="2 3">
    <name type="scientific">Plectus sambesii</name>
    <dbReference type="NCBI Taxonomy" id="2011161"/>
    <lineage>
        <taxon>Eukaryota</taxon>
        <taxon>Metazoa</taxon>
        <taxon>Ecdysozoa</taxon>
        <taxon>Nematoda</taxon>
        <taxon>Chromadorea</taxon>
        <taxon>Plectida</taxon>
        <taxon>Plectina</taxon>
        <taxon>Plectoidea</taxon>
        <taxon>Plectidae</taxon>
        <taxon>Plectus</taxon>
    </lineage>
</organism>
<evidence type="ECO:0000313" key="3">
    <source>
        <dbReference type="WBParaSite" id="PSAMB.scaffold20812size689.g38135.t1"/>
    </source>
</evidence>
<reference evidence="3" key="1">
    <citation type="submission" date="2022-11" db="UniProtKB">
        <authorList>
            <consortium name="WormBaseParasite"/>
        </authorList>
    </citation>
    <scope>IDENTIFICATION</scope>
</reference>
<accession>A0A914VJS7</accession>
<feature type="compositionally biased region" description="Polar residues" evidence="1">
    <location>
        <begin position="1"/>
        <end position="12"/>
    </location>
</feature>
<evidence type="ECO:0000256" key="1">
    <source>
        <dbReference type="SAM" id="MobiDB-lite"/>
    </source>
</evidence>
<name>A0A914VJS7_9BILA</name>
<sequence>MFSAEFLSQASDGTWRRAAGEVGPMEQQGDECWR</sequence>
<feature type="region of interest" description="Disordered" evidence="1">
    <location>
        <begin position="1"/>
        <end position="34"/>
    </location>
</feature>